<evidence type="ECO:0000256" key="2">
    <source>
        <dbReference type="ARBA" id="ARBA00016013"/>
    </source>
</evidence>
<dbReference type="Gene3D" id="2.30.30.910">
    <property type="match status" value="1"/>
</dbReference>
<sequence>MTTVSSTSSSSSTSTTGTTSSSSSTSSLGDFTTMLTLLLKELQTQDPTSPMDTSTFTTQLVQMSSLEAQQASNTLLEGISSSLSSFTGSYPAYSYLGQTVSTDSDQAPMQDGSAIWSYTLPSDADSVSYTVSDSSGNVVYSGTGSTSAGTNYITWKGTETDGGTATSGTYTLSITATTDNAASSVSAYGVGKVTGVDTSTGTAKLTLGSYEIAMDDVTSIL</sequence>
<dbReference type="InterPro" id="IPR025965">
    <property type="entry name" value="FlgD/Vpr_Ig-like"/>
</dbReference>
<dbReference type="KEGG" id="nao:Y958_19755"/>
<evidence type="ECO:0000256" key="1">
    <source>
        <dbReference type="ARBA" id="ARBA00010577"/>
    </source>
</evidence>
<dbReference type="RefSeq" id="WP_040845118.1">
    <property type="nucleotide sequence ID" value="NZ_CP022111.1"/>
</dbReference>
<dbReference type="InterPro" id="IPR005648">
    <property type="entry name" value="FlgD"/>
</dbReference>
<dbReference type="Gene3D" id="2.60.40.4070">
    <property type="match status" value="1"/>
</dbReference>
<keyword evidence="3 5" id="KW-1005">Bacterial flagellum biogenesis</keyword>
<keyword evidence="9" id="KW-0969">Cilium</keyword>
<dbReference type="Pfam" id="PF13860">
    <property type="entry name" value="FlgD_ig"/>
    <property type="match status" value="1"/>
</dbReference>
<comment type="similarity">
    <text evidence="1 5">Belongs to the FlgD family.</text>
</comment>
<dbReference type="Pfam" id="PF13861">
    <property type="entry name" value="FLgD_tudor"/>
    <property type="match status" value="1"/>
</dbReference>
<feature type="domain" description="FlgD Tudor-like" evidence="8">
    <location>
        <begin position="92"/>
        <end position="218"/>
    </location>
</feature>
<dbReference type="InterPro" id="IPR025963">
    <property type="entry name" value="FLgD_Tudor"/>
</dbReference>
<evidence type="ECO:0000313" key="9">
    <source>
        <dbReference type="EMBL" id="ASG23092.1"/>
    </source>
</evidence>
<dbReference type="Pfam" id="PF03963">
    <property type="entry name" value="FlgD"/>
    <property type="match status" value="1"/>
</dbReference>
<dbReference type="AlphaFoldDB" id="A0A248JWI9"/>
<accession>A0A248JWI9</accession>
<proteinExistence type="inferred from homology"/>
<keyword evidence="10" id="KW-1185">Reference proteome</keyword>
<dbReference type="Proteomes" id="UP000197153">
    <property type="component" value="Chromosome 2"/>
</dbReference>
<dbReference type="GO" id="GO:0044781">
    <property type="term" value="P:bacterial-type flagellum organization"/>
    <property type="evidence" value="ECO:0007669"/>
    <property type="project" value="UniProtKB-UniRule"/>
</dbReference>
<evidence type="ECO:0000256" key="4">
    <source>
        <dbReference type="ARBA" id="ARBA00024746"/>
    </source>
</evidence>
<keyword evidence="9" id="KW-0966">Cell projection</keyword>
<evidence type="ECO:0000259" key="7">
    <source>
        <dbReference type="Pfam" id="PF13860"/>
    </source>
</evidence>
<evidence type="ECO:0000256" key="3">
    <source>
        <dbReference type="ARBA" id="ARBA00022795"/>
    </source>
</evidence>
<feature type="region of interest" description="Disordered" evidence="6">
    <location>
        <begin position="1"/>
        <end position="27"/>
    </location>
</feature>
<evidence type="ECO:0000256" key="5">
    <source>
        <dbReference type="RuleBase" id="RU362076"/>
    </source>
</evidence>
<evidence type="ECO:0000256" key="6">
    <source>
        <dbReference type="SAM" id="MobiDB-lite"/>
    </source>
</evidence>
<dbReference type="EMBL" id="CP022111">
    <property type="protein sequence ID" value="ASG23092.1"/>
    <property type="molecule type" value="Genomic_DNA"/>
</dbReference>
<evidence type="ECO:0000259" key="8">
    <source>
        <dbReference type="Pfam" id="PF13861"/>
    </source>
</evidence>
<comment type="function">
    <text evidence="4 5">Required for flagellar hook formation. May act as a scaffolding protein.</text>
</comment>
<protein>
    <recommendedName>
        <fullName evidence="2 5">Basal-body rod modification protein FlgD</fullName>
    </recommendedName>
</protein>
<name>A0A248JWI9_9PROT</name>
<organism evidence="9 10">
    <name type="scientific">Nitrospirillum viridazoti CBAmc</name>
    <dbReference type="NCBI Taxonomy" id="1441467"/>
    <lineage>
        <taxon>Bacteria</taxon>
        <taxon>Pseudomonadati</taxon>
        <taxon>Pseudomonadota</taxon>
        <taxon>Alphaproteobacteria</taxon>
        <taxon>Rhodospirillales</taxon>
        <taxon>Azospirillaceae</taxon>
        <taxon>Nitrospirillum</taxon>
        <taxon>Nitrospirillum viridazoti</taxon>
    </lineage>
</organism>
<feature type="domain" description="FlgD/Vpr Ig-like" evidence="7">
    <location>
        <begin position="112"/>
        <end position="179"/>
    </location>
</feature>
<reference evidence="9 10" key="1">
    <citation type="submission" date="2017-06" db="EMBL/GenBank/DDBJ databases">
        <title>Complete genome sequence of Nitrospirillum amazonense strain CBAmC, an endophytic nitrogen-fixing and plant growth-promoting bacterium, isolated from sugarcane.</title>
        <authorList>
            <person name="Schwab S."/>
            <person name="dos Santos Teixeira K.R."/>
            <person name="Simoes Araujo J.L."/>
            <person name="Soares Vidal M."/>
            <person name="Borges de Freitas H.R."/>
            <person name="Rivello Crivelaro A.L."/>
            <person name="Bueno de Camargo Nunes A."/>
            <person name="dos Santos C.M."/>
            <person name="Palmeira da Silva Rosa D."/>
            <person name="da Silva Padilha D."/>
            <person name="da Silva E."/>
            <person name="Araujo Terra L."/>
            <person name="Soares Mendes V."/>
            <person name="Farinelli L."/>
            <person name="Magalhaes Cruz L."/>
            <person name="Baldani J.I."/>
        </authorList>
    </citation>
    <scope>NUCLEOTIDE SEQUENCE [LARGE SCALE GENOMIC DNA]</scope>
    <source>
        <strain evidence="9 10">CBAmC</strain>
    </source>
</reference>
<evidence type="ECO:0000313" key="10">
    <source>
        <dbReference type="Proteomes" id="UP000197153"/>
    </source>
</evidence>
<gene>
    <name evidence="9" type="ORF">Y958_19755</name>
</gene>
<keyword evidence="9" id="KW-0282">Flagellum</keyword>